<dbReference type="Proteomes" id="UP000219281">
    <property type="component" value="Unassembled WGS sequence"/>
</dbReference>
<dbReference type="EMBL" id="OCMT01000002">
    <property type="protein sequence ID" value="SOD15139.1"/>
    <property type="molecule type" value="Genomic_DNA"/>
</dbReference>
<organism evidence="1 2">
    <name type="scientific">Pedobacter xixiisoli</name>
    <dbReference type="NCBI Taxonomy" id="1476464"/>
    <lineage>
        <taxon>Bacteria</taxon>
        <taxon>Pseudomonadati</taxon>
        <taxon>Bacteroidota</taxon>
        <taxon>Sphingobacteriia</taxon>
        <taxon>Sphingobacteriales</taxon>
        <taxon>Sphingobacteriaceae</taxon>
        <taxon>Pedobacter</taxon>
    </lineage>
</organism>
<reference evidence="2" key="1">
    <citation type="submission" date="2017-09" db="EMBL/GenBank/DDBJ databases">
        <authorList>
            <person name="Varghese N."/>
            <person name="Submissions S."/>
        </authorList>
    </citation>
    <scope>NUCLEOTIDE SEQUENCE [LARGE SCALE GENOMIC DNA]</scope>
    <source>
        <strain evidence="2">CGMCC 1.12803</strain>
    </source>
</reference>
<proteinExistence type="predicted"/>
<name>A0A285ZZP6_9SPHI</name>
<dbReference type="AlphaFoldDB" id="A0A285ZZP6"/>
<evidence type="ECO:0000313" key="2">
    <source>
        <dbReference type="Proteomes" id="UP000219281"/>
    </source>
</evidence>
<sequence length="256" mass="30086">MKILKQLIKEFYVPFLVAIVWTGINALKLTKKPSSWTDYVNIGMPTFFFASWMTGQFFRVKKQESVSSSLSNIEARVEAVLGDISKQANDMKIISDRQLYQAFDVCLSNLRDAREELADLTRQFIKTKAFDVEKFSYKRDNPLYRCKVALNTLISYAMYTHNFEINDELRRRYNRTATFTEEVAGTVTNFLKQLSRFSQKWQTDKSREIIKEIHNNLEQVKNNIVKDTIYDTKLYKNNNLKLVLNRHLNSLDKLMT</sequence>
<evidence type="ECO:0000313" key="1">
    <source>
        <dbReference type="EMBL" id="SOD15139.1"/>
    </source>
</evidence>
<gene>
    <name evidence="1" type="ORF">SAMN06297358_2114</name>
</gene>
<protein>
    <submittedName>
        <fullName evidence="1">Uncharacterized protein</fullName>
    </submittedName>
</protein>
<keyword evidence="2" id="KW-1185">Reference proteome</keyword>
<accession>A0A285ZZP6</accession>
<dbReference type="OrthoDB" id="6940358at2"/>
<dbReference type="RefSeq" id="WP_097131651.1">
    <property type="nucleotide sequence ID" value="NZ_OCMT01000002.1"/>
</dbReference>